<dbReference type="InterPro" id="IPR016630">
    <property type="entry name" value="UCP015278"/>
</dbReference>
<organism evidence="1 2">
    <name type="scientific">Sporolactobacillus laevolacticus DSM 442</name>
    <dbReference type="NCBI Taxonomy" id="1395513"/>
    <lineage>
        <taxon>Bacteria</taxon>
        <taxon>Bacillati</taxon>
        <taxon>Bacillota</taxon>
        <taxon>Bacilli</taxon>
        <taxon>Bacillales</taxon>
        <taxon>Sporolactobacillaceae</taxon>
        <taxon>Sporolactobacillus</taxon>
    </lineage>
</organism>
<evidence type="ECO:0000313" key="2">
    <source>
        <dbReference type="Proteomes" id="UP000018296"/>
    </source>
</evidence>
<dbReference type="PATRIC" id="fig|1395513.3.peg.1015"/>
<proteinExistence type="predicted"/>
<evidence type="ECO:0008006" key="3">
    <source>
        <dbReference type="Google" id="ProtNLM"/>
    </source>
</evidence>
<accession>V6IZ32</accession>
<dbReference type="eggNOG" id="COG4304">
    <property type="taxonomic scope" value="Bacteria"/>
</dbReference>
<evidence type="ECO:0000313" key="1">
    <source>
        <dbReference type="EMBL" id="EST12732.1"/>
    </source>
</evidence>
<dbReference type="EMBL" id="AWTC01000004">
    <property type="protein sequence ID" value="EST12732.1"/>
    <property type="molecule type" value="Genomic_DNA"/>
</dbReference>
<dbReference type="RefSeq" id="WP_023509293.1">
    <property type="nucleotide sequence ID" value="NZ_AWTC01000004.1"/>
</dbReference>
<dbReference type="OrthoDB" id="2882291at2"/>
<comment type="caution">
    <text evidence="1">The sequence shown here is derived from an EMBL/GenBank/DDBJ whole genome shotgun (WGS) entry which is preliminary data.</text>
</comment>
<dbReference type="PIRSF" id="PIRSF015278">
    <property type="entry name" value="UCP015278"/>
    <property type="match status" value="1"/>
</dbReference>
<dbReference type="AlphaFoldDB" id="V6IZ32"/>
<keyword evidence="2" id="KW-1185">Reference proteome</keyword>
<protein>
    <recommendedName>
        <fullName evidence="3">DUF2247 domain-containing protein</fullName>
    </recommendedName>
</protein>
<dbReference type="Proteomes" id="UP000018296">
    <property type="component" value="Unassembled WGS sequence"/>
</dbReference>
<dbReference type="STRING" id="1395513.P343_04960"/>
<sequence length="177" mass="20865">MIFSINIFKKNKINYDWKTLYVGFNLGLIKNSDITNYAVDFLGSHSESDNQNIVELAWGGNDIDYERLLRNILRESNVDDLVPDSDVWQLETRKWRFGILTDLEIMYQNDPEELLNKIAEVYADFDYPEDMDSFINYLTPKAGYDPSLYSPKENVARLMNYFNVFLNKEQQYLQKIA</sequence>
<name>V6IZ32_9BACL</name>
<gene>
    <name evidence="1" type="ORF">P343_04960</name>
</gene>
<dbReference type="Pfam" id="PF10004">
    <property type="entry name" value="DUF2247"/>
    <property type="match status" value="1"/>
</dbReference>
<reference evidence="1 2" key="1">
    <citation type="journal article" date="2013" name="Genome Announc.">
        <title>Genome Sequence of Sporolactobacillus laevolacticus DSM442, an Efficient Polymer-Grade D-Lactate Producer from Agricultural Waste Cottonseed as a Nitrogen Source.</title>
        <authorList>
            <person name="Wang H."/>
            <person name="Wang L."/>
            <person name="Ju J."/>
            <person name="Yu B."/>
            <person name="Ma Y."/>
        </authorList>
    </citation>
    <scope>NUCLEOTIDE SEQUENCE [LARGE SCALE GENOMIC DNA]</scope>
    <source>
        <strain evidence="1 2">DSM 442</strain>
    </source>
</reference>